<organism evidence="3 4">
    <name type="scientific">Limosilactobacillus reuteri</name>
    <name type="common">Lactobacillus reuteri</name>
    <dbReference type="NCBI Taxonomy" id="1598"/>
    <lineage>
        <taxon>Bacteria</taxon>
        <taxon>Bacillati</taxon>
        <taxon>Bacillota</taxon>
        <taxon>Bacilli</taxon>
        <taxon>Lactobacillales</taxon>
        <taxon>Lactobacillaceae</taxon>
        <taxon>Limosilactobacillus</taxon>
    </lineage>
</organism>
<evidence type="ECO:0000256" key="1">
    <source>
        <dbReference type="SAM" id="Coils"/>
    </source>
</evidence>
<name>A0A3M6SBQ0_LIMRT</name>
<dbReference type="AlphaFoldDB" id="A0A3M6SBQ0"/>
<sequence>MQYNLSKLKRSYKRLIFQQKKLEENINAMGNEINKLEKQMNSEKSNSIPTQTSFDVNEELDRFLSNAKIQNDLKNVKKAYLYQRLKAYVPLGTYLLVVFLSISIIYSTNWFKINKPFSLMLILIISFLLIDLWYKRLHIKVNKELSNSTRKLNKSIQIILKQGSFNAEYLEFILTQRIKERKSLDLQFSTMIKLINGALNFTAVFGIILWLVFSFFHSREDNVLIPYVVAAIITVIVLGIAIDLWNYKFSDAYYCSYEILLEAMVKYKIEEKSPRKLRLKLFKITGDSL</sequence>
<accession>A0A3M6SBQ0</accession>
<proteinExistence type="predicted"/>
<evidence type="ECO:0000256" key="2">
    <source>
        <dbReference type="SAM" id="Phobius"/>
    </source>
</evidence>
<comment type="caution">
    <text evidence="3">The sequence shown here is derived from an EMBL/GenBank/DDBJ whole genome shotgun (WGS) entry which is preliminary data.</text>
</comment>
<keyword evidence="2" id="KW-0812">Transmembrane</keyword>
<evidence type="ECO:0000313" key="4">
    <source>
        <dbReference type="Proteomes" id="UP000276940"/>
    </source>
</evidence>
<dbReference type="Proteomes" id="UP000276940">
    <property type="component" value="Unassembled WGS sequence"/>
</dbReference>
<keyword evidence="2" id="KW-0472">Membrane</keyword>
<feature type="transmembrane region" description="Helical" evidence="2">
    <location>
        <begin position="87"/>
        <end position="111"/>
    </location>
</feature>
<keyword evidence="1" id="KW-0175">Coiled coil</keyword>
<dbReference type="RefSeq" id="WP_124216446.1">
    <property type="nucleotide sequence ID" value="NZ_PTLS01000038.1"/>
</dbReference>
<dbReference type="EMBL" id="PTLS01000038">
    <property type="protein sequence ID" value="RMX24842.1"/>
    <property type="molecule type" value="Genomic_DNA"/>
</dbReference>
<keyword evidence="2" id="KW-1133">Transmembrane helix</keyword>
<reference evidence="3 4" key="1">
    <citation type="journal article" date="2018" name="J Appl Environ Microbiol">
        <title>The gut symbionts Lactobacillus reuteri R2lc and 2010 encode a polyketide synthase cluster that activates the mammalian aryl-hydrocarbon receptor.</title>
        <authorList>
            <person name="Ozcam M."/>
            <person name="Roos S."/>
            <person name="Van Pijkeren J.P."/>
        </authorList>
    </citation>
    <scope>NUCLEOTIDE SEQUENCE [LARGE SCALE GENOMIC DNA]</scope>
    <source>
        <strain evidence="3 4">R2lc</strain>
    </source>
</reference>
<feature type="transmembrane region" description="Helical" evidence="2">
    <location>
        <begin position="224"/>
        <end position="245"/>
    </location>
</feature>
<feature type="transmembrane region" description="Helical" evidence="2">
    <location>
        <begin position="117"/>
        <end position="134"/>
    </location>
</feature>
<protein>
    <submittedName>
        <fullName evidence="3">Uncharacterized protein</fullName>
    </submittedName>
</protein>
<evidence type="ECO:0000313" key="3">
    <source>
        <dbReference type="EMBL" id="RMX24842.1"/>
    </source>
</evidence>
<feature type="transmembrane region" description="Helical" evidence="2">
    <location>
        <begin position="198"/>
        <end position="218"/>
    </location>
</feature>
<gene>
    <name evidence="3" type="ORF">C5O77_08375</name>
</gene>
<feature type="coiled-coil region" evidence="1">
    <location>
        <begin position="5"/>
        <end position="46"/>
    </location>
</feature>